<accession>A0A9W4T3P1</accession>
<sequence length="66" mass="7733">MIIEQLKVKKSVFDNSNTNEATAQEFISVILVNTIYFFKKNIDNTAMLMVEKQLLEIDSYRPLDYL</sequence>
<feature type="non-terminal residue" evidence="1">
    <location>
        <position position="66"/>
    </location>
</feature>
<keyword evidence="2" id="KW-1185">Reference proteome</keyword>
<evidence type="ECO:0000313" key="1">
    <source>
        <dbReference type="EMBL" id="CAI2191437.1"/>
    </source>
</evidence>
<reference evidence="1" key="1">
    <citation type="submission" date="2022-08" db="EMBL/GenBank/DDBJ databases">
        <authorList>
            <person name="Kallberg Y."/>
            <person name="Tangrot J."/>
            <person name="Rosling A."/>
        </authorList>
    </citation>
    <scope>NUCLEOTIDE SEQUENCE</scope>
    <source>
        <strain evidence="1">Wild A</strain>
    </source>
</reference>
<dbReference type="OrthoDB" id="2405175at2759"/>
<dbReference type="AlphaFoldDB" id="A0A9W4T3P1"/>
<proteinExistence type="predicted"/>
<dbReference type="Proteomes" id="UP001153678">
    <property type="component" value="Unassembled WGS sequence"/>
</dbReference>
<protein>
    <submittedName>
        <fullName evidence="1">5620_t:CDS:1</fullName>
    </submittedName>
</protein>
<dbReference type="EMBL" id="CAMKVN010007396">
    <property type="protein sequence ID" value="CAI2191437.1"/>
    <property type="molecule type" value="Genomic_DNA"/>
</dbReference>
<comment type="caution">
    <text evidence="1">The sequence shown here is derived from an EMBL/GenBank/DDBJ whole genome shotgun (WGS) entry which is preliminary data.</text>
</comment>
<evidence type="ECO:0000313" key="2">
    <source>
        <dbReference type="Proteomes" id="UP001153678"/>
    </source>
</evidence>
<gene>
    <name evidence="1" type="ORF">FWILDA_LOCUS15071</name>
</gene>
<organism evidence="1 2">
    <name type="scientific">Funneliformis geosporum</name>
    <dbReference type="NCBI Taxonomy" id="1117311"/>
    <lineage>
        <taxon>Eukaryota</taxon>
        <taxon>Fungi</taxon>
        <taxon>Fungi incertae sedis</taxon>
        <taxon>Mucoromycota</taxon>
        <taxon>Glomeromycotina</taxon>
        <taxon>Glomeromycetes</taxon>
        <taxon>Glomerales</taxon>
        <taxon>Glomeraceae</taxon>
        <taxon>Funneliformis</taxon>
    </lineage>
</organism>
<name>A0A9W4T3P1_9GLOM</name>